<feature type="region of interest" description="Disordered" evidence="1">
    <location>
        <begin position="29"/>
        <end position="50"/>
    </location>
</feature>
<gene>
    <name evidence="2" type="ORF">HJC23_002771</name>
</gene>
<reference evidence="2 3" key="1">
    <citation type="journal article" date="2020" name="G3 (Bethesda)">
        <title>Improved Reference Genome for Cyclotella cryptica CCMP332, a Model for Cell Wall Morphogenesis, Salinity Adaptation, and Lipid Production in Diatoms (Bacillariophyta).</title>
        <authorList>
            <person name="Roberts W.R."/>
            <person name="Downey K.M."/>
            <person name="Ruck E.C."/>
            <person name="Traller J.C."/>
            <person name="Alverson A.J."/>
        </authorList>
    </citation>
    <scope>NUCLEOTIDE SEQUENCE [LARGE SCALE GENOMIC DNA]</scope>
    <source>
        <strain evidence="2 3">CCMP332</strain>
    </source>
</reference>
<proteinExistence type="predicted"/>
<comment type="caution">
    <text evidence="2">The sequence shown here is derived from an EMBL/GenBank/DDBJ whole genome shotgun (WGS) entry which is preliminary data.</text>
</comment>
<accession>A0ABD3PFL5</accession>
<name>A0ABD3PFL5_9STRA</name>
<evidence type="ECO:0008006" key="4">
    <source>
        <dbReference type="Google" id="ProtNLM"/>
    </source>
</evidence>
<dbReference type="EMBL" id="JABMIG020000189">
    <property type="protein sequence ID" value="KAL3786682.1"/>
    <property type="molecule type" value="Genomic_DNA"/>
</dbReference>
<dbReference type="Proteomes" id="UP001516023">
    <property type="component" value="Unassembled WGS sequence"/>
</dbReference>
<dbReference type="AlphaFoldDB" id="A0ABD3PFL5"/>
<protein>
    <recommendedName>
        <fullName evidence="4">Peptidylprolyl isomerase</fullName>
    </recommendedName>
</protein>
<evidence type="ECO:0000256" key="1">
    <source>
        <dbReference type="SAM" id="MobiDB-lite"/>
    </source>
</evidence>
<organism evidence="2 3">
    <name type="scientific">Cyclotella cryptica</name>
    <dbReference type="NCBI Taxonomy" id="29204"/>
    <lineage>
        <taxon>Eukaryota</taxon>
        <taxon>Sar</taxon>
        <taxon>Stramenopiles</taxon>
        <taxon>Ochrophyta</taxon>
        <taxon>Bacillariophyta</taxon>
        <taxon>Coscinodiscophyceae</taxon>
        <taxon>Thalassiosirophycidae</taxon>
        <taxon>Stephanodiscales</taxon>
        <taxon>Stephanodiscaceae</taxon>
        <taxon>Cyclotella</taxon>
    </lineage>
</organism>
<sequence length="74" mass="8149">MIMNTSGGGVDSARNPFINLGRGRNWAKSRRRRIRPERGENISISMDAGFDPGAPVPERVGVVPFELVIRIDSV</sequence>
<evidence type="ECO:0000313" key="3">
    <source>
        <dbReference type="Proteomes" id="UP001516023"/>
    </source>
</evidence>
<evidence type="ECO:0000313" key="2">
    <source>
        <dbReference type="EMBL" id="KAL3786682.1"/>
    </source>
</evidence>
<keyword evidence="3" id="KW-1185">Reference proteome</keyword>